<organism evidence="3 4">
    <name type="scientific">Mediterranea massiliensis</name>
    <dbReference type="NCBI Taxonomy" id="1841865"/>
    <lineage>
        <taxon>Bacteria</taxon>
        <taxon>Pseudomonadati</taxon>
        <taxon>Bacteroidota</taxon>
        <taxon>Bacteroidia</taxon>
        <taxon>Bacteroidales</taxon>
        <taxon>Bacteroidaceae</taxon>
        <taxon>Mediterranea</taxon>
    </lineage>
</organism>
<reference evidence="3 4" key="1">
    <citation type="journal article" date="2021" name="Sci. Rep.">
        <title>The distribution of antibiotic resistance genes in chicken gut microbiota commensals.</title>
        <authorList>
            <person name="Juricova H."/>
            <person name="Matiasovicova J."/>
            <person name="Kubasova T."/>
            <person name="Cejkova D."/>
            <person name="Rychlik I."/>
        </authorList>
    </citation>
    <scope>NUCLEOTIDE SEQUENCE [LARGE SCALE GENOMIC DNA]</scope>
    <source>
        <strain evidence="3 4">An772</strain>
    </source>
</reference>
<sequence>MGRLVSLWLFIRRHKYLITVGVFGFIIVFLDENSIIRRMKYAHEEQVLRSEIERYRQEYERSTERLGELAVDSGAIEQVARERYLMKKPNEDIYVFDDKVGD</sequence>
<dbReference type="Proteomes" id="UP000766986">
    <property type="component" value="Unassembled WGS sequence"/>
</dbReference>
<protein>
    <submittedName>
        <fullName evidence="3">Septum formation initiator family protein</fullName>
    </submittedName>
</protein>
<keyword evidence="1" id="KW-0175">Coiled coil</keyword>
<dbReference type="RefSeq" id="WP_022021194.1">
    <property type="nucleotide sequence ID" value="NZ_CALUIP010000009.1"/>
</dbReference>
<keyword evidence="2" id="KW-0812">Transmembrane</keyword>
<accession>A0ABS2E3Z8</accession>
<evidence type="ECO:0000256" key="2">
    <source>
        <dbReference type="SAM" id="Phobius"/>
    </source>
</evidence>
<dbReference type="Pfam" id="PF04977">
    <property type="entry name" value="DivIC"/>
    <property type="match status" value="1"/>
</dbReference>
<gene>
    <name evidence="3" type="ORF">H7U35_14210</name>
</gene>
<evidence type="ECO:0000313" key="3">
    <source>
        <dbReference type="EMBL" id="MBM6736350.1"/>
    </source>
</evidence>
<name>A0ABS2E3Z8_9BACT</name>
<feature type="coiled-coil region" evidence="1">
    <location>
        <begin position="45"/>
        <end position="72"/>
    </location>
</feature>
<keyword evidence="2" id="KW-1133">Transmembrane helix</keyword>
<evidence type="ECO:0000313" key="4">
    <source>
        <dbReference type="Proteomes" id="UP000766986"/>
    </source>
</evidence>
<dbReference type="EMBL" id="JACLYZ010000054">
    <property type="protein sequence ID" value="MBM6736350.1"/>
    <property type="molecule type" value="Genomic_DNA"/>
</dbReference>
<comment type="caution">
    <text evidence="3">The sequence shown here is derived from an EMBL/GenBank/DDBJ whole genome shotgun (WGS) entry which is preliminary data.</text>
</comment>
<keyword evidence="4" id="KW-1185">Reference proteome</keyword>
<dbReference type="InterPro" id="IPR007060">
    <property type="entry name" value="FtsL/DivIC"/>
</dbReference>
<feature type="transmembrane region" description="Helical" evidence="2">
    <location>
        <begin position="14"/>
        <end position="30"/>
    </location>
</feature>
<proteinExistence type="predicted"/>
<keyword evidence="2" id="KW-0472">Membrane</keyword>
<evidence type="ECO:0000256" key="1">
    <source>
        <dbReference type="SAM" id="Coils"/>
    </source>
</evidence>